<dbReference type="Proteomes" id="UP000320672">
    <property type="component" value="Chromosome"/>
</dbReference>
<keyword evidence="2" id="KW-0472">Membrane</keyword>
<keyword evidence="2" id="KW-0812">Transmembrane</keyword>
<name>A0A517MGS1_9BACT</name>
<dbReference type="AlphaFoldDB" id="A0A517MGS1"/>
<protein>
    <submittedName>
        <fullName evidence="3">Uncharacterized protein</fullName>
    </submittedName>
</protein>
<evidence type="ECO:0000256" key="1">
    <source>
        <dbReference type="SAM" id="MobiDB-lite"/>
    </source>
</evidence>
<organism evidence="3 4">
    <name type="scientific">Roseimaritima multifibrata</name>
    <dbReference type="NCBI Taxonomy" id="1930274"/>
    <lineage>
        <taxon>Bacteria</taxon>
        <taxon>Pseudomonadati</taxon>
        <taxon>Planctomycetota</taxon>
        <taxon>Planctomycetia</taxon>
        <taxon>Pirellulales</taxon>
        <taxon>Pirellulaceae</taxon>
        <taxon>Roseimaritima</taxon>
    </lineage>
</organism>
<gene>
    <name evidence="3" type="ORF">FF011L_28660</name>
</gene>
<dbReference type="EMBL" id="CP036262">
    <property type="protein sequence ID" value="QDS94088.1"/>
    <property type="molecule type" value="Genomic_DNA"/>
</dbReference>
<evidence type="ECO:0000256" key="2">
    <source>
        <dbReference type="SAM" id="Phobius"/>
    </source>
</evidence>
<dbReference type="KEGG" id="rml:FF011L_28660"/>
<dbReference type="RefSeq" id="WP_218932603.1">
    <property type="nucleotide sequence ID" value="NZ_CP036262.1"/>
</dbReference>
<evidence type="ECO:0000313" key="3">
    <source>
        <dbReference type="EMBL" id="QDS94088.1"/>
    </source>
</evidence>
<proteinExistence type="predicted"/>
<keyword evidence="2" id="KW-1133">Transmembrane helix</keyword>
<feature type="transmembrane region" description="Helical" evidence="2">
    <location>
        <begin position="31"/>
        <end position="55"/>
    </location>
</feature>
<evidence type="ECO:0000313" key="4">
    <source>
        <dbReference type="Proteomes" id="UP000320672"/>
    </source>
</evidence>
<accession>A0A517MGS1</accession>
<reference evidence="3 4" key="1">
    <citation type="submission" date="2019-02" db="EMBL/GenBank/DDBJ databases">
        <title>Deep-cultivation of Planctomycetes and their phenomic and genomic characterization uncovers novel biology.</title>
        <authorList>
            <person name="Wiegand S."/>
            <person name="Jogler M."/>
            <person name="Boedeker C."/>
            <person name="Pinto D."/>
            <person name="Vollmers J."/>
            <person name="Rivas-Marin E."/>
            <person name="Kohn T."/>
            <person name="Peeters S.H."/>
            <person name="Heuer A."/>
            <person name="Rast P."/>
            <person name="Oberbeckmann S."/>
            <person name="Bunk B."/>
            <person name="Jeske O."/>
            <person name="Meyerdierks A."/>
            <person name="Storesund J.E."/>
            <person name="Kallscheuer N."/>
            <person name="Luecker S."/>
            <person name="Lage O.M."/>
            <person name="Pohl T."/>
            <person name="Merkel B.J."/>
            <person name="Hornburger P."/>
            <person name="Mueller R.-W."/>
            <person name="Bruemmer F."/>
            <person name="Labrenz M."/>
            <person name="Spormann A.M."/>
            <person name="Op den Camp H."/>
            <person name="Overmann J."/>
            <person name="Amann R."/>
            <person name="Jetten M.S.M."/>
            <person name="Mascher T."/>
            <person name="Medema M.H."/>
            <person name="Devos D.P."/>
            <person name="Kaster A.-K."/>
            <person name="Ovreas L."/>
            <person name="Rohde M."/>
            <person name="Galperin M.Y."/>
            <person name="Jogler C."/>
        </authorList>
    </citation>
    <scope>NUCLEOTIDE SEQUENCE [LARGE SCALE GENOMIC DNA]</scope>
    <source>
        <strain evidence="3 4">FF011L</strain>
    </source>
</reference>
<keyword evidence="4" id="KW-1185">Reference proteome</keyword>
<sequence>MSQPLHQSDRRQNRAADDEELLDEKAPGSPFLLVALSYMAIMAVVCLAIAGYFWLT</sequence>
<feature type="region of interest" description="Disordered" evidence="1">
    <location>
        <begin position="1"/>
        <end position="22"/>
    </location>
</feature>
<feature type="compositionally biased region" description="Basic and acidic residues" evidence="1">
    <location>
        <begin position="7"/>
        <end position="16"/>
    </location>
</feature>